<comment type="catalytic activity">
    <reaction evidence="1">
        <text>ATP + protein L-histidine = ADP + protein N-phospho-L-histidine.</text>
        <dbReference type="EC" id="2.7.13.3"/>
    </reaction>
</comment>
<dbReference type="Proteomes" id="UP000001062">
    <property type="component" value="Chromosome"/>
</dbReference>
<dbReference type="eggNOG" id="COG2205">
    <property type="taxonomic scope" value="Bacteria"/>
</dbReference>
<feature type="transmembrane region" description="Helical" evidence="4">
    <location>
        <begin position="89"/>
        <end position="107"/>
    </location>
</feature>
<keyword evidence="6" id="KW-0808">Transferase</keyword>
<feature type="transmembrane region" description="Helical" evidence="4">
    <location>
        <begin position="119"/>
        <end position="152"/>
    </location>
</feature>
<dbReference type="SUPFAM" id="SSF55874">
    <property type="entry name" value="ATPase domain of HSP90 chaperone/DNA topoisomerase II/histidine kinase"/>
    <property type="match status" value="1"/>
</dbReference>
<keyword evidence="4" id="KW-1133">Transmembrane helix</keyword>
<keyword evidence="3" id="KW-0597">Phosphoprotein</keyword>
<evidence type="ECO:0000256" key="4">
    <source>
        <dbReference type="SAM" id="Phobius"/>
    </source>
</evidence>
<name>F2JW46_MARM1</name>
<dbReference type="PATRIC" id="fig|717774.3.peg.3839"/>
<dbReference type="Gene3D" id="3.30.565.10">
    <property type="entry name" value="Histidine kinase-like ATPase, C-terminal domain"/>
    <property type="match status" value="1"/>
</dbReference>
<dbReference type="InterPro" id="IPR005467">
    <property type="entry name" value="His_kinase_dom"/>
</dbReference>
<dbReference type="CDD" id="cd00075">
    <property type="entry name" value="HATPase"/>
    <property type="match status" value="1"/>
</dbReference>
<dbReference type="InterPro" id="IPR003594">
    <property type="entry name" value="HATPase_dom"/>
</dbReference>
<accession>F2JW46</accession>
<dbReference type="InterPro" id="IPR003661">
    <property type="entry name" value="HisK_dim/P_dom"/>
</dbReference>
<dbReference type="PANTHER" id="PTHR43547">
    <property type="entry name" value="TWO-COMPONENT HISTIDINE KINASE"/>
    <property type="match status" value="1"/>
</dbReference>
<reference evidence="6 7" key="1">
    <citation type="journal article" date="2012" name="Stand. Genomic Sci.">
        <title>Complete genome sequence of the melanogenic marine bacterium Marinomonas mediterranea type strain (MMB-1(T)).</title>
        <authorList>
            <person name="Lucas-Elio P."/>
            <person name="Goodwin L."/>
            <person name="Woyke T."/>
            <person name="Pitluck S."/>
            <person name="Nolan M."/>
            <person name="Kyrpides N.C."/>
            <person name="Detter J.C."/>
            <person name="Copeland A."/>
            <person name="Teshima H."/>
            <person name="Bruce D."/>
            <person name="Detter C."/>
            <person name="Tapia R."/>
            <person name="Han S."/>
            <person name="Land M.L."/>
            <person name="Ivanova N."/>
            <person name="Mikhailova N."/>
            <person name="Johnston A.W."/>
            <person name="Sanchez-Amat A."/>
        </authorList>
    </citation>
    <scope>NUCLEOTIDE SEQUENCE [LARGE SCALE GENOMIC DNA]</scope>
    <source>
        <strain evidence="7">ATCC 700492 / JCM 21426 / NBRC 103028 / MMB-1</strain>
    </source>
</reference>
<dbReference type="InterPro" id="IPR004358">
    <property type="entry name" value="Sig_transdc_His_kin-like_C"/>
</dbReference>
<keyword evidence="4" id="KW-0812">Transmembrane</keyword>
<organism evidence="6 7">
    <name type="scientific">Marinomonas mediterranea (strain ATCC 700492 / JCM 21426 / NBRC 103028 / MMB-1)</name>
    <dbReference type="NCBI Taxonomy" id="717774"/>
    <lineage>
        <taxon>Bacteria</taxon>
        <taxon>Pseudomonadati</taxon>
        <taxon>Pseudomonadota</taxon>
        <taxon>Gammaproteobacteria</taxon>
        <taxon>Oceanospirillales</taxon>
        <taxon>Oceanospirillaceae</taxon>
        <taxon>Marinomonas</taxon>
    </lineage>
</organism>
<dbReference type="Gene3D" id="1.10.287.130">
    <property type="match status" value="1"/>
</dbReference>
<dbReference type="GO" id="GO:0000155">
    <property type="term" value="F:phosphorelay sensor kinase activity"/>
    <property type="evidence" value="ECO:0007669"/>
    <property type="project" value="InterPro"/>
</dbReference>
<evidence type="ECO:0000313" key="6">
    <source>
        <dbReference type="EMBL" id="ADZ92934.1"/>
    </source>
</evidence>
<dbReference type="STRING" id="717774.Marme_3724"/>
<keyword evidence="6" id="KW-0418">Kinase</keyword>
<dbReference type="InterPro" id="IPR036890">
    <property type="entry name" value="HATPase_C_sf"/>
</dbReference>
<dbReference type="SUPFAM" id="SSF47384">
    <property type="entry name" value="Homodimeric domain of signal transducing histidine kinase"/>
    <property type="match status" value="1"/>
</dbReference>
<dbReference type="HOGENOM" id="CLU_053132_1_0_6"/>
<dbReference type="SMART" id="SM00387">
    <property type="entry name" value="HATPase_c"/>
    <property type="match status" value="1"/>
</dbReference>
<dbReference type="RefSeq" id="WP_013662836.1">
    <property type="nucleotide sequence ID" value="NC_015276.1"/>
</dbReference>
<feature type="transmembrane region" description="Helical" evidence="4">
    <location>
        <begin position="164"/>
        <end position="184"/>
    </location>
</feature>
<dbReference type="PRINTS" id="PR00344">
    <property type="entry name" value="BCTRLSENSOR"/>
</dbReference>
<proteinExistence type="predicted"/>
<keyword evidence="4" id="KW-0472">Membrane</keyword>
<dbReference type="PROSITE" id="PS50109">
    <property type="entry name" value="HIS_KIN"/>
    <property type="match status" value="1"/>
</dbReference>
<evidence type="ECO:0000259" key="5">
    <source>
        <dbReference type="PROSITE" id="PS50109"/>
    </source>
</evidence>
<feature type="transmembrane region" description="Helical" evidence="4">
    <location>
        <begin position="28"/>
        <end position="52"/>
    </location>
</feature>
<feature type="domain" description="Histidine kinase" evidence="5">
    <location>
        <begin position="202"/>
        <end position="439"/>
    </location>
</feature>
<dbReference type="EMBL" id="CP002583">
    <property type="protein sequence ID" value="ADZ92934.1"/>
    <property type="molecule type" value="Genomic_DNA"/>
</dbReference>
<sequence>MLPMKLWFHILVSRLKNACDHSAGYYLPYAFYIGLIGIVGFPLYFIIWSYVFPQPYETLTLRLIGCVLFLGLALIPIWPNQLRRFKSLYWLIIMTFALPFFFVYMLLMNQGNTAWAMSTMGGLALLIMVAYDWALFAFMLTTGTTLAIAAFSLSSDHSILSEHYLSQLSVYLFLITTGSVTFYYPNRIKEEKLKVLRSVGAEICHELRTPLMTIQNNTSGLHKHFPVLTQSYELAKSNNLIKKPIRPDIFKALEHAIEHIENEVKHSNTIIDMLLMNLNKTQIDTTQFEVLLASEVMINAKERYPFDSEAESSAINIKVVQDFEFVGSEILMTHVIFNLIKNALVFTKSSSEASIDICLKQSKSNSLISFRDNGEGISLHDRLSIFDSFYSSGKQHIGGGSGIGLAFCKKVMLSFGGDIKCHSEVGKYTEFILSLPRKRLE</sequence>
<evidence type="ECO:0000256" key="1">
    <source>
        <dbReference type="ARBA" id="ARBA00000085"/>
    </source>
</evidence>
<dbReference type="EC" id="2.7.13.3" evidence="2"/>
<dbReference type="CDD" id="cd00082">
    <property type="entry name" value="HisKA"/>
    <property type="match status" value="1"/>
</dbReference>
<evidence type="ECO:0000256" key="3">
    <source>
        <dbReference type="ARBA" id="ARBA00022553"/>
    </source>
</evidence>
<feature type="transmembrane region" description="Helical" evidence="4">
    <location>
        <begin position="59"/>
        <end position="77"/>
    </location>
</feature>
<dbReference type="KEGG" id="mme:Marme_3724"/>
<dbReference type="InterPro" id="IPR036097">
    <property type="entry name" value="HisK_dim/P_sf"/>
</dbReference>
<dbReference type="AlphaFoldDB" id="F2JW46"/>
<dbReference type="OrthoDB" id="8573961at2"/>
<keyword evidence="7" id="KW-1185">Reference proteome</keyword>
<protein>
    <recommendedName>
        <fullName evidence="2">histidine kinase</fullName>
        <ecNumber evidence="2">2.7.13.3</ecNumber>
    </recommendedName>
</protein>
<evidence type="ECO:0000256" key="2">
    <source>
        <dbReference type="ARBA" id="ARBA00012438"/>
    </source>
</evidence>
<gene>
    <name evidence="6" type="ordered locus">Marme_3724</name>
</gene>
<dbReference type="PANTHER" id="PTHR43547:SF2">
    <property type="entry name" value="HYBRID SIGNAL TRANSDUCTION HISTIDINE KINASE C"/>
    <property type="match status" value="1"/>
</dbReference>
<dbReference type="Pfam" id="PF02518">
    <property type="entry name" value="HATPase_c"/>
    <property type="match status" value="1"/>
</dbReference>
<evidence type="ECO:0000313" key="7">
    <source>
        <dbReference type="Proteomes" id="UP000001062"/>
    </source>
</evidence>